<evidence type="ECO:0000256" key="5">
    <source>
        <dbReference type="ARBA" id="ARBA00022917"/>
    </source>
</evidence>
<dbReference type="EMBL" id="JAHLFT010000103">
    <property type="protein sequence ID" value="MBU3829036.1"/>
    <property type="molecule type" value="Genomic_DNA"/>
</dbReference>
<name>A0A9E2KT04_9LACO</name>
<evidence type="ECO:0000259" key="8">
    <source>
        <dbReference type="PROSITE" id="PS00745"/>
    </source>
</evidence>
<evidence type="ECO:0000313" key="10">
    <source>
        <dbReference type="Proteomes" id="UP000823844"/>
    </source>
</evidence>
<dbReference type="Gene3D" id="3.30.70.1660">
    <property type="match status" value="1"/>
</dbReference>
<dbReference type="InterPro" id="IPR000352">
    <property type="entry name" value="Pep_chain_release_fac_I"/>
</dbReference>
<dbReference type="FunFam" id="3.30.160.20:FF:000010">
    <property type="entry name" value="Peptide chain release factor 2"/>
    <property type="match status" value="1"/>
</dbReference>
<feature type="domain" description="Prokaryotic-type class I peptide chain release factors" evidence="8">
    <location>
        <begin position="244"/>
        <end position="260"/>
    </location>
</feature>
<evidence type="ECO:0000256" key="4">
    <source>
        <dbReference type="ARBA" id="ARBA00022481"/>
    </source>
</evidence>
<protein>
    <recommendedName>
        <fullName evidence="3 6">Peptide chain release factor 2</fullName>
        <shortName evidence="6">RF-2</shortName>
    </recommendedName>
</protein>
<dbReference type="GO" id="GO:0005737">
    <property type="term" value="C:cytoplasm"/>
    <property type="evidence" value="ECO:0007669"/>
    <property type="project" value="UniProtKB-SubCell"/>
</dbReference>
<comment type="PTM">
    <text evidence="6">Methylated by PrmC. Methylation increases the termination efficiency of RF2.</text>
</comment>
<evidence type="ECO:0000313" key="9">
    <source>
        <dbReference type="EMBL" id="MBU3829036.1"/>
    </source>
</evidence>
<dbReference type="AlphaFoldDB" id="A0A9E2KT04"/>
<dbReference type="SUPFAM" id="SSF75620">
    <property type="entry name" value="Release factor"/>
    <property type="match status" value="1"/>
</dbReference>
<dbReference type="PROSITE" id="PS00745">
    <property type="entry name" value="RF_PROK_I"/>
    <property type="match status" value="1"/>
</dbReference>
<dbReference type="InterPro" id="IPR045853">
    <property type="entry name" value="Pep_chain_release_fac_I_sf"/>
</dbReference>
<feature type="modified residue" description="N5-methylglutamine" evidence="6">
    <location>
        <position position="251"/>
    </location>
</feature>
<comment type="caution">
    <text evidence="9">The sequence shown here is derived from an EMBL/GenBank/DDBJ whole genome shotgun (WGS) entry which is preliminary data.</text>
</comment>
<dbReference type="Gene3D" id="3.30.160.20">
    <property type="match status" value="1"/>
</dbReference>
<comment type="similarity">
    <text evidence="2 6">Belongs to the prokaryotic/mitochondrial release factor family.</text>
</comment>
<dbReference type="Pfam" id="PF00472">
    <property type="entry name" value="RF-1"/>
    <property type="match status" value="1"/>
</dbReference>
<reference evidence="9" key="2">
    <citation type="submission" date="2021-04" db="EMBL/GenBank/DDBJ databases">
        <authorList>
            <person name="Gilroy R."/>
        </authorList>
    </citation>
    <scope>NUCLEOTIDE SEQUENCE</scope>
    <source>
        <strain evidence="9">F6-686</strain>
    </source>
</reference>
<dbReference type="NCBIfam" id="TIGR00020">
    <property type="entry name" value="prfB"/>
    <property type="match status" value="1"/>
</dbReference>
<proteinExistence type="inferred from homology"/>
<comment type="function">
    <text evidence="1 6">Peptide chain release factor 2 directs the termination of translation in response to the peptide chain termination codons UGA and UAA.</text>
</comment>
<dbReference type="HAMAP" id="MF_00094">
    <property type="entry name" value="Rel_fac_2"/>
    <property type="match status" value="1"/>
</dbReference>
<evidence type="ECO:0000256" key="7">
    <source>
        <dbReference type="SAM" id="Coils"/>
    </source>
</evidence>
<dbReference type="Pfam" id="PF03462">
    <property type="entry name" value="PCRF"/>
    <property type="match status" value="1"/>
</dbReference>
<dbReference type="InterPro" id="IPR005139">
    <property type="entry name" value="PCRF"/>
</dbReference>
<evidence type="ECO:0000256" key="6">
    <source>
        <dbReference type="HAMAP-Rule" id="MF_00094"/>
    </source>
</evidence>
<dbReference type="InterPro" id="IPR004374">
    <property type="entry name" value="PrfB"/>
</dbReference>
<evidence type="ECO:0000256" key="3">
    <source>
        <dbReference type="ARBA" id="ARBA00019192"/>
    </source>
</evidence>
<dbReference type="Gene3D" id="1.20.58.410">
    <property type="entry name" value="Release factor"/>
    <property type="match status" value="1"/>
</dbReference>
<keyword evidence="7" id="KW-0175">Coiled coil</keyword>
<keyword evidence="5 6" id="KW-0648">Protein biosynthesis</keyword>
<keyword evidence="4 6" id="KW-0488">Methylation</keyword>
<accession>A0A9E2KT04</accession>
<dbReference type="Proteomes" id="UP000823844">
    <property type="component" value="Unassembled WGS sequence"/>
</dbReference>
<dbReference type="GO" id="GO:0016149">
    <property type="term" value="F:translation release factor activity, codon specific"/>
    <property type="evidence" value="ECO:0007669"/>
    <property type="project" value="UniProtKB-UniRule"/>
</dbReference>
<keyword evidence="6" id="KW-0963">Cytoplasm</keyword>
<evidence type="ECO:0000256" key="1">
    <source>
        <dbReference type="ARBA" id="ARBA00002613"/>
    </source>
</evidence>
<gene>
    <name evidence="6 9" type="primary">prfB</name>
    <name evidence="9" type="ORF">H9806_07975</name>
</gene>
<dbReference type="SMART" id="SM00937">
    <property type="entry name" value="PCRF"/>
    <property type="match status" value="1"/>
</dbReference>
<dbReference type="PANTHER" id="PTHR43116:SF3">
    <property type="entry name" value="CLASS I PEPTIDE CHAIN RELEASE FACTOR"/>
    <property type="match status" value="1"/>
</dbReference>
<evidence type="ECO:0000256" key="2">
    <source>
        <dbReference type="ARBA" id="ARBA00010835"/>
    </source>
</evidence>
<comment type="subcellular location">
    <subcellularLocation>
        <location evidence="6">Cytoplasm</location>
    </subcellularLocation>
</comment>
<reference evidence="9" key="1">
    <citation type="journal article" date="2021" name="PeerJ">
        <title>Extensive microbial diversity within the chicken gut microbiome revealed by metagenomics and culture.</title>
        <authorList>
            <person name="Gilroy R."/>
            <person name="Ravi A."/>
            <person name="Getino M."/>
            <person name="Pursley I."/>
            <person name="Horton D.L."/>
            <person name="Alikhan N.F."/>
            <person name="Baker D."/>
            <person name="Gharbi K."/>
            <person name="Hall N."/>
            <person name="Watson M."/>
            <person name="Adriaenssens E.M."/>
            <person name="Foster-Nyarko E."/>
            <person name="Jarju S."/>
            <person name="Secka A."/>
            <person name="Antonio M."/>
            <person name="Oren A."/>
            <person name="Chaudhuri R.R."/>
            <person name="La Ragione R."/>
            <person name="Hildebrand F."/>
            <person name="Pallen M.J."/>
        </authorList>
    </citation>
    <scope>NUCLEOTIDE SEQUENCE</scope>
    <source>
        <strain evidence="9">F6-686</strain>
    </source>
</reference>
<organism evidence="9 10">
    <name type="scientific">Candidatus Lactobacillus pullistercoris</name>
    <dbReference type="NCBI Taxonomy" id="2838636"/>
    <lineage>
        <taxon>Bacteria</taxon>
        <taxon>Bacillati</taxon>
        <taxon>Bacillota</taxon>
        <taxon>Bacilli</taxon>
        <taxon>Lactobacillales</taxon>
        <taxon>Lactobacillaceae</taxon>
        <taxon>Lactobacillus</taxon>
    </lineage>
</organism>
<dbReference type="PANTHER" id="PTHR43116">
    <property type="entry name" value="PEPTIDE CHAIN RELEASE FACTOR 2"/>
    <property type="match status" value="1"/>
</dbReference>
<sequence>MELSEIQSTLDNLKKRLNHFRGSLDLDAISESIAINEQKMAEPNFWNDQDKAQKLISETNRLKEKKDSFLNLRSSYENEVTALELLKEENDPDLEQEVENDLVKLQEAFHNYELDLLLAGKYDSHNALMEIHPGAGGTEAMDWAQMLLRMYQRYCYNSDFKFEINDYEPGEEAGVKSVSIKISGKNAYGMLKSENGVHRLVRISPFDSAKRRHTSFASVEVIPEIDDSIKVDIDPKDLRIDVYRSSGAGGQHINKTSSAVRITHLPTGIVTTSQAQRSQLQNRETAMNELRAKLFHLEEEKKLKQKQALKGDQKEIGWGSQIRSYVFHPYNLVKDLRTGYETADVNGVMDGKLQQFIYSYLQWQLSQENPN</sequence>
<feature type="coiled-coil region" evidence="7">
    <location>
        <begin position="280"/>
        <end position="307"/>
    </location>
</feature>